<evidence type="ECO:0000313" key="11">
    <source>
        <dbReference type="EMBL" id="ALH99969.1"/>
    </source>
</evidence>
<dbReference type="GO" id="GO:1990961">
    <property type="term" value="P:xenobiotic detoxification by transmembrane export across the plasma membrane"/>
    <property type="evidence" value="ECO:0007669"/>
    <property type="project" value="UniProtKB-ARBA"/>
</dbReference>
<name>A0A0N9VPU4_PSEFL</name>
<keyword evidence="4 9" id="KW-0812">Transmembrane</keyword>
<organism evidence="11 12">
    <name type="scientific">Pseudomonas fluorescens</name>
    <dbReference type="NCBI Taxonomy" id="294"/>
    <lineage>
        <taxon>Bacteria</taxon>
        <taxon>Pseudomonadati</taxon>
        <taxon>Pseudomonadota</taxon>
        <taxon>Gammaproteobacteria</taxon>
        <taxon>Pseudomonadales</taxon>
        <taxon>Pseudomonadaceae</taxon>
        <taxon>Pseudomonas</taxon>
    </lineage>
</organism>
<dbReference type="FunFam" id="1.10.3730.20:FF:000001">
    <property type="entry name" value="Quaternary ammonium compound resistance transporter SugE"/>
    <property type="match status" value="1"/>
</dbReference>
<keyword evidence="3" id="KW-1003">Cell membrane</keyword>
<feature type="transmembrane region" description="Helical" evidence="10">
    <location>
        <begin position="33"/>
        <end position="50"/>
    </location>
</feature>
<feature type="transmembrane region" description="Helical" evidence="10">
    <location>
        <begin position="57"/>
        <end position="78"/>
    </location>
</feature>
<dbReference type="InterPro" id="IPR000390">
    <property type="entry name" value="Small_drug/metabolite_transptr"/>
</dbReference>
<feature type="transmembrane region" description="Helical" evidence="10">
    <location>
        <begin position="84"/>
        <end position="104"/>
    </location>
</feature>
<keyword evidence="2" id="KW-0813">Transport</keyword>
<dbReference type="SUPFAM" id="SSF103481">
    <property type="entry name" value="Multidrug resistance efflux transporter EmrE"/>
    <property type="match status" value="1"/>
</dbReference>
<dbReference type="GO" id="GO:0022857">
    <property type="term" value="F:transmembrane transporter activity"/>
    <property type="evidence" value="ECO:0007669"/>
    <property type="project" value="InterPro"/>
</dbReference>
<dbReference type="Proteomes" id="UP000066487">
    <property type="component" value="Chromosome"/>
</dbReference>
<evidence type="ECO:0000256" key="1">
    <source>
        <dbReference type="ARBA" id="ARBA00004651"/>
    </source>
</evidence>
<dbReference type="InterPro" id="IPR037185">
    <property type="entry name" value="EmrE-like"/>
</dbReference>
<dbReference type="RefSeq" id="WP_054593535.1">
    <property type="nucleotide sequence ID" value="NZ_CP012830.1"/>
</dbReference>
<evidence type="ECO:0000256" key="3">
    <source>
        <dbReference type="ARBA" id="ARBA00022475"/>
    </source>
</evidence>
<dbReference type="NCBIfam" id="NF008512">
    <property type="entry name" value="PRK11431.1"/>
    <property type="match status" value="1"/>
</dbReference>
<dbReference type="EMBL" id="CP012830">
    <property type="protein sequence ID" value="ALH99969.1"/>
    <property type="molecule type" value="Genomic_DNA"/>
</dbReference>
<evidence type="ECO:0000256" key="7">
    <source>
        <dbReference type="ARBA" id="ARBA00038151"/>
    </source>
</evidence>
<evidence type="ECO:0000256" key="9">
    <source>
        <dbReference type="RuleBase" id="RU003942"/>
    </source>
</evidence>
<evidence type="ECO:0000256" key="2">
    <source>
        <dbReference type="ARBA" id="ARBA00022448"/>
    </source>
</evidence>
<sequence>MPWIILFFAGLFEVGWAVGLKYTDGFSRPLPTVLTVGAMVISLGLLGLAMKDLPLGTAYAIWTGVGAVGTVIAGIILFGESMALFRLASVALIIAGLVGLKVSAQA</sequence>
<evidence type="ECO:0000256" key="5">
    <source>
        <dbReference type="ARBA" id="ARBA00022989"/>
    </source>
</evidence>
<evidence type="ECO:0000256" key="6">
    <source>
        <dbReference type="ARBA" id="ARBA00023136"/>
    </source>
</evidence>
<dbReference type="GO" id="GO:0005886">
    <property type="term" value="C:plasma membrane"/>
    <property type="evidence" value="ECO:0007669"/>
    <property type="project" value="UniProtKB-SubCell"/>
</dbReference>
<evidence type="ECO:0000313" key="12">
    <source>
        <dbReference type="Proteomes" id="UP000066487"/>
    </source>
</evidence>
<evidence type="ECO:0000256" key="8">
    <source>
        <dbReference type="ARBA" id="ARBA00039168"/>
    </source>
</evidence>
<accession>A0A0N9VPU4</accession>
<proteinExistence type="inferred from homology"/>
<comment type="similarity">
    <text evidence="7">Belongs to the drug/metabolite transporter (DMT) superfamily. Small multidrug resistance (SMR) (TC 2.A.7.1) family. Gdx/SugE subfamily.</text>
</comment>
<dbReference type="PANTHER" id="PTHR30561">
    <property type="entry name" value="SMR FAMILY PROTON-DEPENDENT DRUG EFFLUX TRANSPORTER SUGE"/>
    <property type="match status" value="1"/>
</dbReference>
<comment type="subcellular location">
    <subcellularLocation>
        <location evidence="1 9">Cell membrane</location>
        <topology evidence="1 9">Multi-pass membrane protein</topology>
    </subcellularLocation>
</comment>
<dbReference type="Gene3D" id="1.10.3730.20">
    <property type="match status" value="1"/>
</dbReference>
<reference evidence="12" key="1">
    <citation type="submission" date="2015-09" db="EMBL/GenBank/DDBJ databases">
        <title>Whole genome sequence of Pseudomonas fluorescens FW300-N2E3.</title>
        <authorList>
            <person name="Ray J."/>
            <person name="Melnyk R."/>
            <person name="Deutschbauer A."/>
        </authorList>
    </citation>
    <scope>NUCLEOTIDE SEQUENCE [LARGE SCALE GENOMIC DNA]</scope>
    <source>
        <strain evidence="12">FW300-N2E3</strain>
    </source>
</reference>
<dbReference type="Pfam" id="PF00893">
    <property type="entry name" value="Multi_Drug_Res"/>
    <property type="match status" value="1"/>
</dbReference>
<gene>
    <name evidence="11" type="ORF">AO353_02525</name>
</gene>
<keyword evidence="6 10" id="KW-0472">Membrane</keyword>
<evidence type="ECO:0000256" key="10">
    <source>
        <dbReference type="SAM" id="Phobius"/>
    </source>
</evidence>
<reference evidence="11 12" key="2">
    <citation type="journal article" date="2018" name="Nature">
        <title>Mutant phenotypes for thousands of bacterial genes of unknown function.</title>
        <authorList>
            <person name="Price M.N."/>
            <person name="Wetmore K.M."/>
            <person name="Waters R.J."/>
            <person name="Callaghan M."/>
            <person name="Ray J."/>
            <person name="Liu H."/>
            <person name="Kuehl J.V."/>
            <person name="Melnyk R.A."/>
            <person name="Lamson J.S."/>
            <person name="Suh Y."/>
            <person name="Carlson H.K."/>
            <person name="Esquivel Z."/>
            <person name="Sadeeshkumar H."/>
            <person name="Chakraborty R."/>
            <person name="Zane G.M."/>
            <person name="Rubin B.E."/>
            <person name="Wall J.D."/>
            <person name="Visel A."/>
            <person name="Bristow J."/>
            <person name="Blow M.J."/>
            <person name="Arkin A.P."/>
            <person name="Deutschbauer A.M."/>
        </authorList>
    </citation>
    <scope>NUCLEOTIDE SEQUENCE [LARGE SCALE GENOMIC DNA]</scope>
    <source>
        <strain evidence="11 12">FW300-N2E3</strain>
    </source>
</reference>
<dbReference type="InterPro" id="IPR045324">
    <property type="entry name" value="Small_multidrug_res"/>
</dbReference>
<protein>
    <recommendedName>
        <fullName evidence="8">Guanidinium exporter</fullName>
    </recommendedName>
</protein>
<keyword evidence="5 10" id="KW-1133">Transmembrane helix</keyword>
<dbReference type="AlphaFoldDB" id="A0A0N9VPU4"/>
<dbReference type="PANTHER" id="PTHR30561:SF0">
    <property type="entry name" value="GUANIDINIUM EXPORTER"/>
    <property type="match status" value="1"/>
</dbReference>
<dbReference type="OrthoDB" id="9808638at2"/>
<evidence type="ECO:0000256" key="4">
    <source>
        <dbReference type="ARBA" id="ARBA00022692"/>
    </source>
</evidence>